<dbReference type="OrthoDB" id="428577at2759"/>
<dbReference type="AlphaFoldDB" id="A0A138ZZD3"/>
<keyword evidence="3" id="KW-1185">Reference proteome</keyword>
<protein>
    <recommendedName>
        <fullName evidence="1">Transcription activator GCR1-like domain-containing protein</fullName>
    </recommendedName>
</protein>
<reference evidence="2 3" key="1">
    <citation type="journal article" date="2015" name="Genome Biol. Evol.">
        <title>Phylogenomic analyses indicate that early fungi evolved digesting cell walls of algal ancestors of land plants.</title>
        <authorList>
            <person name="Chang Y."/>
            <person name="Wang S."/>
            <person name="Sekimoto S."/>
            <person name="Aerts A.L."/>
            <person name="Choi C."/>
            <person name="Clum A."/>
            <person name="LaButti K.M."/>
            <person name="Lindquist E.A."/>
            <person name="Yee Ngan C."/>
            <person name="Ohm R.A."/>
            <person name="Salamov A.A."/>
            <person name="Grigoriev I.V."/>
            <person name="Spatafora J.W."/>
            <person name="Berbee M.L."/>
        </authorList>
    </citation>
    <scope>NUCLEOTIDE SEQUENCE [LARGE SCALE GENOMIC DNA]</scope>
    <source>
        <strain evidence="2 3">JEL478</strain>
    </source>
</reference>
<dbReference type="InterPro" id="IPR022210">
    <property type="entry name" value="TF_GCR1-like"/>
</dbReference>
<dbReference type="GO" id="GO:0000981">
    <property type="term" value="F:DNA-binding transcription factor activity, RNA polymerase II-specific"/>
    <property type="evidence" value="ECO:0007669"/>
    <property type="project" value="TreeGrafter"/>
</dbReference>
<evidence type="ECO:0000313" key="3">
    <source>
        <dbReference type="Proteomes" id="UP000070544"/>
    </source>
</evidence>
<feature type="domain" description="Transcription activator GCR1-like" evidence="1">
    <location>
        <begin position="4"/>
        <end position="82"/>
    </location>
</feature>
<gene>
    <name evidence="2" type="ORF">M427DRAFT_488822</name>
</gene>
<accession>A0A138ZZD3</accession>
<evidence type="ECO:0000313" key="2">
    <source>
        <dbReference type="EMBL" id="KXS09851.1"/>
    </source>
</evidence>
<sequence>MPTYSLSRAIQNVPDAWPEYAKGYAGGPPVKEMEERFGAKWRKEPRDTQLFRRRNAIYTAIATLKASKRSVETAVQALEGRRVSEKGSLDMLQKILLADRN</sequence>
<name>A0A138ZZD3_GONPJ</name>
<organism evidence="2 3">
    <name type="scientific">Gonapodya prolifera (strain JEL478)</name>
    <name type="common">Monoblepharis prolifera</name>
    <dbReference type="NCBI Taxonomy" id="1344416"/>
    <lineage>
        <taxon>Eukaryota</taxon>
        <taxon>Fungi</taxon>
        <taxon>Fungi incertae sedis</taxon>
        <taxon>Chytridiomycota</taxon>
        <taxon>Chytridiomycota incertae sedis</taxon>
        <taxon>Monoblepharidomycetes</taxon>
        <taxon>Monoblepharidales</taxon>
        <taxon>Gonapodyaceae</taxon>
        <taxon>Gonapodya</taxon>
    </lineage>
</organism>
<dbReference type="PANTHER" id="PTHR37784">
    <property type="entry name" value="PROTEIN MSN1"/>
    <property type="match status" value="1"/>
</dbReference>
<dbReference type="EMBL" id="KQ965847">
    <property type="protein sequence ID" value="KXS09851.1"/>
    <property type="molecule type" value="Genomic_DNA"/>
</dbReference>
<dbReference type="Proteomes" id="UP000070544">
    <property type="component" value="Unassembled WGS sequence"/>
</dbReference>
<proteinExistence type="predicted"/>
<dbReference type="GO" id="GO:0060963">
    <property type="term" value="P:positive regulation of ribosomal protein gene transcription by RNA polymerase II"/>
    <property type="evidence" value="ECO:0007669"/>
    <property type="project" value="TreeGrafter"/>
</dbReference>
<dbReference type="GO" id="GO:0000978">
    <property type="term" value="F:RNA polymerase II cis-regulatory region sequence-specific DNA binding"/>
    <property type="evidence" value="ECO:0007669"/>
    <property type="project" value="TreeGrafter"/>
</dbReference>
<evidence type="ECO:0000259" key="1">
    <source>
        <dbReference type="Pfam" id="PF12550"/>
    </source>
</evidence>
<dbReference type="InterPro" id="IPR052146">
    <property type="entry name" value="HOT1"/>
</dbReference>
<dbReference type="PANTHER" id="PTHR37784:SF4">
    <property type="entry name" value="TRANSCRIPTION FACTOR-LIKE PROTEIN EUC1"/>
    <property type="match status" value="1"/>
</dbReference>
<dbReference type="OMA" id="WGARWRT"/>
<dbReference type="Pfam" id="PF12550">
    <property type="entry name" value="GCR1_C"/>
    <property type="match status" value="1"/>
</dbReference>